<dbReference type="Pfam" id="PF00069">
    <property type="entry name" value="Pkinase"/>
    <property type="match status" value="1"/>
</dbReference>
<dbReference type="CDD" id="cd14014">
    <property type="entry name" value="STKc_PknB_like"/>
    <property type="match status" value="1"/>
</dbReference>
<feature type="region of interest" description="Disordered" evidence="6">
    <location>
        <begin position="272"/>
        <end position="331"/>
    </location>
</feature>
<feature type="compositionally biased region" description="Pro residues" evidence="6">
    <location>
        <begin position="309"/>
        <end position="318"/>
    </location>
</feature>
<feature type="compositionally biased region" description="Low complexity" evidence="6">
    <location>
        <begin position="277"/>
        <end position="287"/>
    </location>
</feature>
<dbReference type="EMBL" id="JACDUR010000001">
    <property type="protein sequence ID" value="MBA2889453.1"/>
    <property type="molecule type" value="Genomic_DNA"/>
</dbReference>
<dbReference type="InterPro" id="IPR008271">
    <property type="entry name" value="Ser/Thr_kinase_AS"/>
</dbReference>
<dbReference type="SUPFAM" id="SSF56112">
    <property type="entry name" value="Protein kinase-like (PK-like)"/>
    <property type="match status" value="1"/>
</dbReference>
<reference evidence="8 9" key="1">
    <citation type="submission" date="2020-07" db="EMBL/GenBank/DDBJ databases">
        <title>Genomic Encyclopedia of Type Strains, Phase IV (KMG-IV): sequencing the most valuable type-strain genomes for metagenomic binning, comparative biology and taxonomic classification.</title>
        <authorList>
            <person name="Goeker M."/>
        </authorList>
    </citation>
    <scope>NUCLEOTIDE SEQUENCE [LARGE SCALE GENOMIC DNA]</scope>
    <source>
        <strain evidence="8 9">DSM 45533</strain>
    </source>
</reference>
<evidence type="ECO:0000256" key="3">
    <source>
        <dbReference type="ARBA" id="ARBA00022741"/>
    </source>
</evidence>
<dbReference type="Proteomes" id="UP000530928">
    <property type="component" value="Unassembled WGS sequence"/>
</dbReference>
<feature type="compositionally biased region" description="Basic and acidic residues" evidence="6">
    <location>
        <begin position="390"/>
        <end position="401"/>
    </location>
</feature>
<evidence type="ECO:0000256" key="6">
    <source>
        <dbReference type="SAM" id="MobiDB-lite"/>
    </source>
</evidence>
<keyword evidence="4 8" id="KW-0418">Kinase</keyword>
<dbReference type="Gene3D" id="1.10.510.10">
    <property type="entry name" value="Transferase(Phosphotransferase) domain 1"/>
    <property type="match status" value="1"/>
</dbReference>
<accession>A0A7W0CE18</accession>
<feature type="domain" description="Protein kinase" evidence="7">
    <location>
        <begin position="18"/>
        <end position="266"/>
    </location>
</feature>
<keyword evidence="2" id="KW-0808">Transferase</keyword>
<keyword evidence="8" id="KW-0723">Serine/threonine-protein kinase</keyword>
<keyword evidence="5" id="KW-0067">ATP-binding</keyword>
<gene>
    <name evidence="8" type="ORF">HNR30_000788</name>
</gene>
<dbReference type="AlphaFoldDB" id="A0A7W0CE18"/>
<evidence type="ECO:0000256" key="2">
    <source>
        <dbReference type="ARBA" id="ARBA00022679"/>
    </source>
</evidence>
<feature type="compositionally biased region" description="Low complexity" evidence="6">
    <location>
        <begin position="367"/>
        <end position="376"/>
    </location>
</feature>
<dbReference type="InterPro" id="IPR000719">
    <property type="entry name" value="Prot_kinase_dom"/>
</dbReference>
<evidence type="ECO:0000256" key="1">
    <source>
        <dbReference type="ARBA" id="ARBA00012513"/>
    </source>
</evidence>
<comment type="caution">
    <text evidence="8">The sequence shown here is derived from an EMBL/GenBank/DDBJ whole genome shotgun (WGS) entry which is preliminary data.</text>
</comment>
<evidence type="ECO:0000259" key="7">
    <source>
        <dbReference type="PROSITE" id="PS50011"/>
    </source>
</evidence>
<feature type="compositionally biased region" description="Polar residues" evidence="6">
    <location>
        <begin position="378"/>
        <end position="389"/>
    </location>
</feature>
<evidence type="ECO:0000256" key="4">
    <source>
        <dbReference type="ARBA" id="ARBA00022777"/>
    </source>
</evidence>
<dbReference type="InterPro" id="IPR050660">
    <property type="entry name" value="NEK_Ser/Thr_kinase"/>
</dbReference>
<feature type="compositionally biased region" description="Low complexity" evidence="6">
    <location>
        <begin position="442"/>
        <end position="462"/>
    </location>
</feature>
<dbReference type="PROSITE" id="PS00108">
    <property type="entry name" value="PROTEIN_KINASE_ST"/>
    <property type="match status" value="1"/>
</dbReference>
<evidence type="ECO:0000256" key="5">
    <source>
        <dbReference type="ARBA" id="ARBA00022840"/>
    </source>
</evidence>
<organism evidence="8 9">
    <name type="scientific">Nonomuraea soli</name>
    <dbReference type="NCBI Taxonomy" id="1032476"/>
    <lineage>
        <taxon>Bacteria</taxon>
        <taxon>Bacillati</taxon>
        <taxon>Actinomycetota</taxon>
        <taxon>Actinomycetes</taxon>
        <taxon>Streptosporangiales</taxon>
        <taxon>Streptosporangiaceae</taxon>
        <taxon>Nonomuraea</taxon>
    </lineage>
</organism>
<dbReference type="Gene3D" id="3.30.200.20">
    <property type="entry name" value="Phosphorylase Kinase, domain 1"/>
    <property type="match status" value="1"/>
</dbReference>
<name>A0A7W0CE18_9ACTN</name>
<dbReference type="RefSeq" id="WP_181608246.1">
    <property type="nucleotide sequence ID" value="NZ_BAABAM010000001.1"/>
</dbReference>
<dbReference type="GO" id="GO:0004674">
    <property type="term" value="F:protein serine/threonine kinase activity"/>
    <property type="evidence" value="ECO:0007669"/>
    <property type="project" value="UniProtKB-KW"/>
</dbReference>
<evidence type="ECO:0000313" key="9">
    <source>
        <dbReference type="Proteomes" id="UP000530928"/>
    </source>
</evidence>
<dbReference type="GO" id="GO:0005524">
    <property type="term" value="F:ATP binding"/>
    <property type="evidence" value="ECO:0007669"/>
    <property type="project" value="UniProtKB-KW"/>
</dbReference>
<dbReference type="PROSITE" id="PS50011">
    <property type="entry name" value="PROTEIN_KINASE_DOM"/>
    <property type="match status" value="1"/>
</dbReference>
<sequence>MPSLRPLLPEDPPSVGPYQVHARLGSGGQGTVFAARGSDGASVAVKLLDPPLDGARDRFLDEVETAKRVAPFCTAQVLDSGFHGSRPYIVSEFVDGPSLQESVRDSGPRGAGALQRLAINTVTALAGIHAADVIHLDFKPGNVVLSPDGPVVIDFGIARAVDLTRSSISSQIVGTPAYMAPEQFAGGPVGAAADLFAWAATMVYAATGRHAFPGERIPALMHSIVYGEPDLGTLEDPLRGILLECLAKDASLRPSAASVAERLRALPAPAWQATVESARPPASTARPPAGPAHPPALTDRPPAVQAHPPAVPARPTQPSPAVQASAPGHHPRRLRRRLAWAGAVVLVATAGTGYALWPSDPITVPPASAATTTPSPTLNPVSPSPTTTPAHRDRQRQEPGKRKTAAPTSPARSPKGDTNPGPTAQTTKAAVQPEPTPDRTTARPSSKPSSKPSTKPTATQSPVPTSEPKAAESGTLVWADAEAFCAAKGGTAAGSWYNLSCITSGMDFYSPHQVCQWKYPGTTAGVPTGTQGSVDCRKS</sequence>
<evidence type="ECO:0000313" key="8">
    <source>
        <dbReference type="EMBL" id="MBA2889453.1"/>
    </source>
</evidence>
<keyword evidence="9" id="KW-1185">Reference proteome</keyword>
<protein>
    <recommendedName>
        <fullName evidence="1">non-specific serine/threonine protein kinase</fullName>
        <ecNumber evidence="1">2.7.11.1</ecNumber>
    </recommendedName>
</protein>
<dbReference type="EC" id="2.7.11.1" evidence="1"/>
<feature type="region of interest" description="Disordered" evidence="6">
    <location>
        <begin position="367"/>
        <end position="472"/>
    </location>
</feature>
<dbReference type="PANTHER" id="PTHR43671:SF13">
    <property type="entry name" value="SERINE_THREONINE-PROTEIN KINASE NEK2"/>
    <property type="match status" value="1"/>
</dbReference>
<keyword evidence="3" id="KW-0547">Nucleotide-binding</keyword>
<feature type="compositionally biased region" description="Polar residues" evidence="6">
    <location>
        <begin position="420"/>
        <end position="429"/>
    </location>
</feature>
<proteinExistence type="predicted"/>
<dbReference type="InterPro" id="IPR011009">
    <property type="entry name" value="Kinase-like_dom_sf"/>
</dbReference>
<dbReference type="PANTHER" id="PTHR43671">
    <property type="entry name" value="SERINE/THREONINE-PROTEIN KINASE NEK"/>
    <property type="match status" value="1"/>
</dbReference>